<keyword evidence="15" id="KW-1185">Reference proteome</keyword>
<dbReference type="RefSeq" id="XP_005825535.1">
    <property type="nucleotide sequence ID" value="XM_005825478.1"/>
</dbReference>
<feature type="region of interest" description="Disordered" evidence="10">
    <location>
        <begin position="1"/>
        <end position="30"/>
    </location>
</feature>
<comment type="similarity">
    <text evidence="1">Belongs to the Mg-chelatase subunit H family.</text>
</comment>
<dbReference type="InterPro" id="IPR003672">
    <property type="entry name" value="CobN/Mg_chltase"/>
</dbReference>
<evidence type="ECO:0000256" key="7">
    <source>
        <dbReference type="ARBA" id="ARBA00023171"/>
    </source>
</evidence>
<evidence type="ECO:0000256" key="8">
    <source>
        <dbReference type="ARBA" id="ARBA00023444"/>
    </source>
</evidence>
<gene>
    <name evidence="13" type="ORF">GUITHDRAFT_77048</name>
</gene>
<evidence type="ECO:0000256" key="6">
    <source>
        <dbReference type="ARBA" id="ARBA00022840"/>
    </source>
</evidence>
<comment type="pathway">
    <text evidence="8">Porphyrin-containing compound metabolism.</text>
</comment>
<dbReference type="GO" id="GO:0015995">
    <property type="term" value="P:chlorophyll biosynthetic process"/>
    <property type="evidence" value="ECO:0007669"/>
    <property type="project" value="UniProtKB-KW"/>
</dbReference>
<evidence type="ECO:0000313" key="15">
    <source>
        <dbReference type="Proteomes" id="UP000011087"/>
    </source>
</evidence>
<keyword evidence="3" id="KW-0602">Photosynthesis</keyword>
<evidence type="ECO:0000256" key="2">
    <source>
        <dbReference type="ARBA" id="ARBA00012825"/>
    </source>
</evidence>
<sequence>MCERSQLQEIAEAPTHKGASSETGPKRKFWDPTYAGEEKFRVVLIAGFETFNRQLYRMAAEKAVARCPGLEIWVFTDQDLQSQQPLVEQAVDEANVVFASLIFDFEQVNWLRERILRVPVRFVFESSLELMSSTKVGSFSMASQPGKKQGMPPAVKSLLSKFSSTREEDRLDGYTKFLKSGPALLKFIPGEKAKDLRRWLQTYSYWNAGGVDNVANMFCSLASEFGGLQPGSPAAEVIEAPQRGLVHPARPGYYFKTPREYLDWYRAKFPGRESWPVAGILLYRKHVISALPYIDELVTHMETKEILPLPLFITGVDGHIAVRDFLTSPHEQEQLRAGTIPVNPTLSPDAVNVDAVISTIGFPLVGGPAGSMEGARQAEIAKEILQAKNVPYFVAAPLLIQDVKSWFGQGIGGLQSVVLYSLPELDGAIDTIPLGGLCCGDKDGEIRLVEERLDRLSTRIKRWVSLRSTPKSERRVAVVLYGYPPGIGATGTAALLNVPTSLHKLLSKMKEEGYDVGELPEDPEELLQMVKVADDESDSGRGYANAQYAQRGGATVSTDQLETWLGSSDTQRVSKNWGGSLDRSGIRTVGSGERAQMLLGGVLFGKVWVAVQPPLGLPGDPMRLLFERDMTPHPQYSAFYKFLERKEEDNGFGANVVVHFGMHGTEEWLPGTSLGNTGECWPDILTGSLPNVYVYAANNPSESLLAKRRGYGTLISHNVPPYSRAGLYKELQTLRGLIADYFEGLSRESRGAAMKVLEEAGGIDGGEEAVERCAAYMVRENMMMEYCERLKAYLAELEQRLFSSGLHVLGDPPVEQAMEAYLRAYFEDGSWEVTSKERTWDRFQEAVRQGCSIRDLLLRNTEELEGVLKALNGEFVPPAPGGDLLRDGSGVLPTGRNIHALDPYRIPSKVAMARGKAAAELSISLHRKDNNDEFPETIAVNLWGLEAIKTRGESVGIVLGLVGAEPVVEATGRVVRFDLIPLEKLGRPRVDVLTSLSGIFRDSFSNVVELLDDLFERAAKADEPADMNFIRKHALELQAAGETVEASTARIFSNPPGEFGSLVNERVTDGNWEDEADLGETWAKRNAFSFGRSGRGVERRSTLNKLMSTTGQVVQCVDSVEYGLTDIQEYYANTGAMVRAMDDLQGGKGKVQASVVESYSKVPRPKRINEVLRLEYRSKLLNPKWANSMVDQGSGGAFEVSQRMTAMIGWGATTKFKEPWVFDQSAATYALDPVMAQKLRDSNPEAFKNIVGRLLEANNRGMWEAKPDVLQQLQEIYEDIDDAIELGTAAQRLSDITMQQKEKR</sequence>
<dbReference type="EnsemblProtists" id="EKX38555">
    <property type="protein sequence ID" value="EKX38555"/>
    <property type="gene ID" value="GUITHDRAFT_77048"/>
</dbReference>
<evidence type="ECO:0000259" key="12">
    <source>
        <dbReference type="Pfam" id="PF11965"/>
    </source>
</evidence>
<dbReference type="EC" id="6.6.1.1" evidence="2"/>
<dbReference type="OMA" id="GYWNAGG"/>
<protein>
    <recommendedName>
        <fullName evidence="2">magnesium chelatase</fullName>
        <ecNumber evidence="2">6.6.1.1</ecNumber>
    </recommendedName>
</protein>
<feature type="domain" description="CobN/magnesium chelatase" evidence="11">
    <location>
        <begin position="203"/>
        <end position="826"/>
    </location>
</feature>
<dbReference type="Pfam" id="PF02514">
    <property type="entry name" value="CobN-Mg_chel"/>
    <property type="match status" value="2"/>
</dbReference>
<feature type="domain" description="CobN/magnesium chelatase" evidence="11">
    <location>
        <begin position="855"/>
        <end position="1268"/>
    </location>
</feature>
<feature type="domain" description="Magnesium chelatase subunit H N-terminal" evidence="12">
    <location>
        <begin position="41"/>
        <end position="200"/>
    </location>
</feature>
<comment type="catalytic activity">
    <reaction evidence="9">
        <text>protoporphyrin IX + Mg(2+) + ATP + H2O = Mg-protoporphyrin IX + ADP + phosphate + 3 H(+)</text>
        <dbReference type="Rhea" id="RHEA:13961"/>
        <dbReference type="ChEBI" id="CHEBI:15377"/>
        <dbReference type="ChEBI" id="CHEBI:15378"/>
        <dbReference type="ChEBI" id="CHEBI:18420"/>
        <dbReference type="ChEBI" id="CHEBI:30616"/>
        <dbReference type="ChEBI" id="CHEBI:43474"/>
        <dbReference type="ChEBI" id="CHEBI:57306"/>
        <dbReference type="ChEBI" id="CHEBI:60492"/>
        <dbReference type="ChEBI" id="CHEBI:456216"/>
        <dbReference type="EC" id="6.6.1.1"/>
    </reaction>
</comment>
<dbReference type="HOGENOM" id="CLU_002017_1_2_1"/>
<evidence type="ECO:0000256" key="10">
    <source>
        <dbReference type="SAM" id="MobiDB-lite"/>
    </source>
</evidence>
<dbReference type="GO" id="GO:0015979">
    <property type="term" value="P:photosynthesis"/>
    <property type="evidence" value="ECO:0007669"/>
    <property type="project" value="UniProtKB-KW"/>
</dbReference>
<organism evidence="13">
    <name type="scientific">Guillardia theta (strain CCMP2712)</name>
    <name type="common">Cryptophyte</name>
    <dbReference type="NCBI Taxonomy" id="905079"/>
    <lineage>
        <taxon>Eukaryota</taxon>
        <taxon>Cryptophyceae</taxon>
        <taxon>Pyrenomonadales</taxon>
        <taxon>Geminigeraceae</taxon>
        <taxon>Guillardia</taxon>
    </lineage>
</organism>
<dbReference type="Pfam" id="PF11965">
    <property type="entry name" value="DUF3479"/>
    <property type="match status" value="1"/>
</dbReference>
<dbReference type="EMBL" id="JH993047">
    <property type="protein sequence ID" value="EKX38555.1"/>
    <property type="molecule type" value="Genomic_DNA"/>
</dbReference>
<dbReference type="Proteomes" id="UP000011087">
    <property type="component" value="Unassembled WGS sequence"/>
</dbReference>
<keyword evidence="4" id="KW-0436">Ligase</keyword>
<proteinExistence type="inferred from homology"/>
<evidence type="ECO:0000313" key="14">
    <source>
        <dbReference type="EnsemblProtists" id="EKX38555"/>
    </source>
</evidence>
<dbReference type="CDD" id="cd10150">
    <property type="entry name" value="CobN_like"/>
    <property type="match status" value="1"/>
</dbReference>
<dbReference type="STRING" id="905079.L1IRU8"/>
<dbReference type="GO" id="GO:0016851">
    <property type="term" value="F:magnesium chelatase activity"/>
    <property type="evidence" value="ECO:0007669"/>
    <property type="project" value="UniProtKB-EC"/>
</dbReference>
<keyword evidence="6" id="KW-0067">ATP-binding</keyword>
<name>L1IRU8_GUITC</name>
<evidence type="ECO:0000313" key="13">
    <source>
        <dbReference type="EMBL" id="EKX38555.1"/>
    </source>
</evidence>
<dbReference type="PaxDb" id="55529-EKX38555"/>
<dbReference type="KEGG" id="gtt:GUITHDRAFT_77048"/>
<accession>L1IRU8</accession>
<evidence type="ECO:0000256" key="4">
    <source>
        <dbReference type="ARBA" id="ARBA00022598"/>
    </source>
</evidence>
<dbReference type="InterPro" id="IPR022571">
    <property type="entry name" value="Mg_chelatase_H_N"/>
</dbReference>
<dbReference type="OrthoDB" id="10252009at2759"/>
<reference evidence="15" key="2">
    <citation type="submission" date="2012-11" db="EMBL/GenBank/DDBJ databases">
        <authorList>
            <person name="Kuo A."/>
            <person name="Curtis B.A."/>
            <person name="Tanifuji G."/>
            <person name="Burki F."/>
            <person name="Gruber A."/>
            <person name="Irimia M."/>
            <person name="Maruyama S."/>
            <person name="Arias M.C."/>
            <person name="Ball S.G."/>
            <person name="Gile G.H."/>
            <person name="Hirakawa Y."/>
            <person name="Hopkins J.F."/>
            <person name="Rensing S.A."/>
            <person name="Schmutz J."/>
            <person name="Symeonidi A."/>
            <person name="Elias M."/>
            <person name="Eveleigh R.J."/>
            <person name="Herman E.K."/>
            <person name="Klute M.J."/>
            <person name="Nakayama T."/>
            <person name="Obornik M."/>
            <person name="Reyes-Prieto A."/>
            <person name="Armbrust E.V."/>
            <person name="Aves S.J."/>
            <person name="Beiko R.G."/>
            <person name="Coutinho P."/>
            <person name="Dacks J.B."/>
            <person name="Durnford D.G."/>
            <person name="Fast N.M."/>
            <person name="Green B.R."/>
            <person name="Grisdale C."/>
            <person name="Hempe F."/>
            <person name="Henrissat B."/>
            <person name="Hoppner M.P."/>
            <person name="Ishida K.-I."/>
            <person name="Kim E."/>
            <person name="Koreny L."/>
            <person name="Kroth P.G."/>
            <person name="Liu Y."/>
            <person name="Malik S.-B."/>
            <person name="Maier U.G."/>
            <person name="McRose D."/>
            <person name="Mock T."/>
            <person name="Neilson J.A."/>
            <person name="Onodera N.T."/>
            <person name="Poole A.M."/>
            <person name="Pritham E.J."/>
            <person name="Richards T.A."/>
            <person name="Rocap G."/>
            <person name="Roy S.W."/>
            <person name="Sarai C."/>
            <person name="Schaack S."/>
            <person name="Shirato S."/>
            <person name="Slamovits C.H."/>
            <person name="Spencer D.F."/>
            <person name="Suzuki S."/>
            <person name="Worden A.Z."/>
            <person name="Zauner S."/>
            <person name="Barry K."/>
            <person name="Bell C."/>
            <person name="Bharti A.K."/>
            <person name="Crow J.A."/>
            <person name="Grimwood J."/>
            <person name="Kramer R."/>
            <person name="Lindquist E."/>
            <person name="Lucas S."/>
            <person name="Salamov A."/>
            <person name="McFadden G.I."/>
            <person name="Lane C.E."/>
            <person name="Keeling P.J."/>
            <person name="Gray M.W."/>
            <person name="Grigoriev I.V."/>
            <person name="Archibald J.M."/>
        </authorList>
    </citation>
    <scope>NUCLEOTIDE SEQUENCE</scope>
    <source>
        <strain evidence="15">CCMP2712</strain>
    </source>
</reference>
<evidence type="ECO:0000256" key="3">
    <source>
        <dbReference type="ARBA" id="ARBA00022531"/>
    </source>
</evidence>
<dbReference type="eggNOG" id="ENOG502RFFJ">
    <property type="taxonomic scope" value="Eukaryota"/>
</dbReference>
<evidence type="ECO:0000256" key="9">
    <source>
        <dbReference type="ARBA" id="ARBA00048693"/>
    </source>
</evidence>
<evidence type="ECO:0000256" key="5">
    <source>
        <dbReference type="ARBA" id="ARBA00022741"/>
    </source>
</evidence>
<evidence type="ECO:0000256" key="1">
    <source>
        <dbReference type="ARBA" id="ARBA00010851"/>
    </source>
</evidence>
<dbReference type="PANTHER" id="PTHR44119:SF1">
    <property type="entry name" value="MAGNESIUM-CHELATASE SUBUNIT CHLH, CHLOROPLASTIC"/>
    <property type="match status" value="1"/>
</dbReference>
<evidence type="ECO:0000259" key="11">
    <source>
        <dbReference type="Pfam" id="PF02514"/>
    </source>
</evidence>
<reference evidence="14" key="3">
    <citation type="submission" date="2015-06" db="UniProtKB">
        <authorList>
            <consortium name="EnsemblProtists"/>
        </authorList>
    </citation>
    <scope>IDENTIFICATION</scope>
</reference>
<dbReference type="GeneID" id="17295341"/>
<dbReference type="PANTHER" id="PTHR44119">
    <property type="entry name" value="MAGNESIUM-CHELATASE SUBUNIT CHLH, CHLOROPLASTIC"/>
    <property type="match status" value="1"/>
</dbReference>
<dbReference type="GO" id="GO:0005524">
    <property type="term" value="F:ATP binding"/>
    <property type="evidence" value="ECO:0007669"/>
    <property type="project" value="UniProtKB-KW"/>
</dbReference>
<keyword evidence="7" id="KW-0149">Chlorophyll biosynthesis</keyword>
<reference evidence="13 15" key="1">
    <citation type="journal article" date="2012" name="Nature">
        <title>Algal genomes reveal evolutionary mosaicism and the fate of nucleomorphs.</title>
        <authorList>
            <consortium name="DOE Joint Genome Institute"/>
            <person name="Curtis B.A."/>
            <person name="Tanifuji G."/>
            <person name="Burki F."/>
            <person name="Gruber A."/>
            <person name="Irimia M."/>
            <person name="Maruyama S."/>
            <person name="Arias M.C."/>
            <person name="Ball S.G."/>
            <person name="Gile G.H."/>
            <person name="Hirakawa Y."/>
            <person name="Hopkins J.F."/>
            <person name="Kuo A."/>
            <person name="Rensing S.A."/>
            <person name="Schmutz J."/>
            <person name="Symeonidi A."/>
            <person name="Elias M."/>
            <person name="Eveleigh R.J."/>
            <person name="Herman E.K."/>
            <person name="Klute M.J."/>
            <person name="Nakayama T."/>
            <person name="Obornik M."/>
            <person name="Reyes-Prieto A."/>
            <person name="Armbrust E.V."/>
            <person name="Aves S.J."/>
            <person name="Beiko R.G."/>
            <person name="Coutinho P."/>
            <person name="Dacks J.B."/>
            <person name="Durnford D.G."/>
            <person name="Fast N.M."/>
            <person name="Green B.R."/>
            <person name="Grisdale C.J."/>
            <person name="Hempel F."/>
            <person name="Henrissat B."/>
            <person name="Hoppner M.P."/>
            <person name="Ishida K."/>
            <person name="Kim E."/>
            <person name="Koreny L."/>
            <person name="Kroth P.G."/>
            <person name="Liu Y."/>
            <person name="Malik S.B."/>
            <person name="Maier U.G."/>
            <person name="McRose D."/>
            <person name="Mock T."/>
            <person name="Neilson J.A."/>
            <person name="Onodera N.T."/>
            <person name="Poole A.M."/>
            <person name="Pritham E.J."/>
            <person name="Richards T.A."/>
            <person name="Rocap G."/>
            <person name="Roy S.W."/>
            <person name="Sarai C."/>
            <person name="Schaack S."/>
            <person name="Shirato S."/>
            <person name="Slamovits C.H."/>
            <person name="Spencer D.F."/>
            <person name="Suzuki S."/>
            <person name="Worden A.Z."/>
            <person name="Zauner S."/>
            <person name="Barry K."/>
            <person name="Bell C."/>
            <person name="Bharti A.K."/>
            <person name="Crow J.A."/>
            <person name="Grimwood J."/>
            <person name="Kramer R."/>
            <person name="Lindquist E."/>
            <person name="Lucas S."/>
            <person name="Salamov A."/>
            <person name="McFadden G.I."/>
            <person name="Lane C.E."/>
            <person name="Keeling P.J."/>
            <person name="Gray M.W."/>
            <person name="Grigoriev I.V."/>
            <person name="Archibald J.M."/>
        </authorList>
    </citation>
    <scope>NUCLEOTIDE SEQUENCE</scope>
    <source>
        <strain evidence="13 15">CCMP2712</strain>
    </source>
</reference>
<keyword evidence="5" id="KW-0547">Nucleotide-binding</keyword>